<keyword evidence="4" id="KW-0411">Iron-sulfur</keyword>
<feature type="region of interest" description="Disordered" evidence="5">
    <location>
        <begin position="200"/>
        <end position="220"/>
    </location>
</feature>
<dbReference type="SUPFAM" id="SSF54862">
    <property type="entry name" value="4Fe-4S ferredoxins"/>
    <property type="match status" value="1"/>
</dbReference>
<dbReference type="CDD" id="cd00207">
    <property type="entry name" value="fer2"/>
    <property type="match status" value="1"/>
</dbReference>
<reference evidence="8 9" key="1">
    <citation type="submission" date="2019-08" db="EMBL/GenBank/DDBJ databases">
        <authorList>
            <person name="Toschakov S.V."/>
        </authorList>
    </citation>
    <scope>NUCLEOTIDE SEQUENCE [LARGE SCALE GENOMIC DNA]</scope>
    <source>
        <strain evidence="8 9">3753O</strain>
    </source>
</reference>
<dbReference type="RefSeq" id="WP_158068182.1">
    <property type="nucleotide sequence ID" value="NZ_CP042829.1"/>
</dbReference>
<name>A0ABX6C4Q2_9CHLR</name>
<dbReference type="EMBL" id="CP042829">
    <property type="protein sequence ID" value="QFG04247.1"/>
    <property type="molecule type" value="Genomic_DNA"/>
</dbReference>
<dbReference type="SUPFAM" id="SSF54292">
    <property type="entry name" value="2Fe-2S ferredoxin-like"/>
    <property type="match status" value="1"/>
</dbReference>
<dbReference type="PROSITE" id="PS00198">
    <property type="entry name" value="4FE4S_FER_1"/>
    <property type="match status" value="1"/>
</dbReference>
<dbReference type="PANTHER" id="PTHR24960">
    <property type="entry name" value="PHOTOSYSTEM I IRON-SULFUR CENTER-RELATED"/>
    <property type="match status" value="1"/>
</dbReference>
<sequence length="220" mass="23221">MKVDGRPAPESASILDAVLALGIHLPHLCKDDNLPPIGACRTCLVEADGRVVAACHTPAAGVSEVLTNSGRVVRLRREVLRLTSRMHGPEPDVAGGPRSGEIWAAYEEHGLERPTFPRRIRDGFDATSPFFEFEEQACILCARCVTACQQLQHIGAIGIAGTATAARVTPGAGATFAGSICTACGSCVAACPTHALRPKPMRDPARAGRYRRQGNGTEDG</sequence>
<dbReference type="Gene3D" id="3.10.20.740">
    <property type="match status" value="1"/>
</dbReference>
<dbReference type="Pfam" id="PF00037">
    <property type="entry name" value="Fer4"/>
    <property type="match status" value="1"/>
</dbReference>
<dbReference type="InterPro" id="IPR017900">
    <property type="entry name" value="4Fe4S_Fe_S_CS"/>
</dbReference>
<organism evidence="8 9">
    <name type="scientific">Tepidiforma bonchosmolovskayae</name>
    <dbReference type="NCBI Taxonomy" id="2601677"/>
    <lineage>
        <taxon>Bacteria</taxon>
        <taxon>Bacillati</taxon>
        <taxon>Chloroflexota</taxon>
        <taxon>Tepidiformia</taxon>
        <taxon>Tepidiformales</taxon>
        <taxon>Tepidiformaceae</taxon>
        <taxon>Tepidiforma</taxon>
    </lineage>
</organism>
<dbReference type="InterPro" id="IPR001041">
    <property type="entry name" value="2Fe-2S_ferredoxin-type"/>
</dbReference>
<keyword evidence="3" id="KW-0408">Iron</keyword>
<proteinExistence type="predicted"/>
<keyword evidence="9" id="KW-1185">Reference proteome</keyword>
<dbReference type="InterPro" id="IPR050157">
    <property type="entry name" value="PSI_iron-sulfur_center"/>
</dbReference>
<gene>
    <name evidence="8" type="ORF">Tbon_13505</name>
</gene>
<feature type="domain" description="4Fe-4S ferredoxin-type" evidence="7">
    <location>
        <begin position="172"/>
        <end position="201"/>
    </location>
</feature>
<dbReference type="InterPro" id="IPR036010">
    <property type="entry name" value="2Fe-2S_ferredoxin-like_sf"/>
</dbReference>
<evidence type="ECO:0000256" key="1">
    <source>
        <dbReference type="ARBA" id="ARBA00022485"/>
    </source>
</evidence>
<dbReference type="Proteomes" id="UP000326331">
    <property type="component" value="Chromosome"/>
</dbReference>
<evidence type="ECO:0000256" key="5">
    <source>
        <dbReference type="SAM" id="MobiDB-lite"/>
    </source>
</evidence>
<evidence type="ECO:0000313" key="8">
    <source>
        <dbReference type="EMBL" id="QFG04247.1"/>
    </source>
</evidence>
<dbReference type="Pfam" id="PF13510">
    <property type="entry name" value="Fer2_4"/>
    <property type="match status" value="1"/>
</dbReference>
<dbReference type="Gene3D" id="3.30.70.20">
    <property type="match status" value="1"/>
</dbReference>
<dbReference type="InterPro" id="IPR017896">
    <property type="entry name" value="4Fe4S_Fe-S-bd"/>
</dbReference>
<dbReference type="PANTHER" id="PTHR24960:SF84">
    <property type="entry name" value="HYDROGENASE SUBUNIT"/>
    <property type="match status" value="1"/>
</dbReference>
<evidence type="ECO:0000259" key="7">
    <source>
        <dbReference type="PROSITE" id="PS51379"/>
    </source>
</evidence>
<keyword evidence="1" id="KW-0004">4Fe-4S</keyword>
<protein>
    <submittedName>
        <fullName evidence="8">2Fe-2S iron-sulfur cluster binding domain-containing protein</fullName>
    </submittedName>
</protein>
<feature type="domain" description="2Fe-2S ferredoxin-type" evidence="6">
    <location>
        <begin position="1"/>
        <end position="79"/>
    </location>
</feature>
<accession>A0ABX6C4Q2</accession>
<evidence type="ECO:0000259" key="6">
    <source>
        <dbReference type="PROSITE" id="PS51085"/>
    </source>
</evidence>
<evidence type="ECO:0000256" key="2">
    <source>
        <dbReference type="ARBA" id="ARBA00022723"/>
    </source>
</evidence>
<evidence type="ECO:0000256" key="3">
    <source>
        <dbReference type="ARBA" id="ARBA00023004"/>
    </source>
</evidence>
<dbReference type="PROSITE" id="PS51085">
    <property type="entry name" value="2FE2S_FER_2"/>
    <property type="match status" value="1"/>
</dbReference>
<evidence type="ECO:0000256" key="4">
    <source>
        <dbReference type="ARBA" id="ARBA00023014"/>
    </source>
</evidence>
<evidence type="ECO:0000313" key="9">
    <source>
        <dbReference type="Proteomes" id="UP000326331"/>
    </source>
</evidence>
<dbReference type="PROSITE" id="PS51379">
    <property type="entry name" value="4FE4S_FER_2"/>
    <property type="match status" value="1"/>
</dbReference>
<keyword evidence="2" id="KW-0479">Metal-binding</keyword>
<reference evidence="8 9" key="2">
    <citation type="submission" date="2019-10" db="EMBL/GenBank/DDBJ databases">
        <title>Thermopilla bonchosmolovskayae gen. nov., sp. nov., a moderately thermophilic Chloroflexi bacterium from a Chukotka hot spring (Arctic, Russia), representing a novel classis Thermopillaia, which include previously uncultivated lineage OLB14.</title>
        <authorList>
            <person name="Kochetkova T.V."/>
            <person name="Zayulina K.S."/>
            <person name="Zhigarkov V.S."/>
            <person name="Minaev N.V."/>
            <person name="Novikov A."/>
            <person name="Toshchakov S.V."/>
            <person name="Elcheninov A.G."/>
            <person name="Kublanov I.V."/>
        </authorList>
    </citation>
    <scope>NUCLEOTIDE SEQUENCE [LARGE SCALE GENOMIC DNA]</scope>
    <source>
        <strain evidence="8 9">3753O</strain>
    </source>
</reference>